<keyword evidence="2 6" id="KW-1003">Cell membrane</keyword>
<feature type="transmembrane region" description="Helical" evidence="6">
    <location>
        <begin position="202"/>
        <end position="222"/>
    </location>
</feature>
<dbReference type="InterPro" id="IPR032816">
    <property type="entry name" value="VTT_dom"/>
</dbReference>
<accession>A0ABT6NK67</accession>
<dbReference type="RefSeq" id="WP_232379952.1">
    <property type="nucleotide sequence ID" value="NZ_JARZHI010000003.1"/>
</dbReference>
<keyword evidence="5 6" id="KW-0472">Membrane</keyword>
<comment type="similarity">
    <text evidence="6">Belongs to the TVP38/TMEM64 family.</text>
</comment>
<sequence length="233" mass="25738">MRSSDPPPGPAASRSLRNMKIAAVAAVALGLVVAQRLGLFEVFSEPARIKQALVELGPAGYFAFVAAYAALQPFGVPGTIFILAAPLIWPWPVAFALSMAGTMAASVVGFSFARFVARDWVSKLVPARFRAYEEALEKRAFFTVFLLRLIFWMPPMLHVFFGISRVRFQTHFWGSLAGYFLPLLATAYFGEKVFDAMRNAPPSVWIGMGVATITIIVVFWIVTRRSMRKVIPS</sequence>
<organism evidence="8 9">
    <name type="scientific">Polyangium sorediatum</name>
    <dbReference type="NCBI Taxonomy" id="889274"/>
    <lineage>
        <taxon>Bacteria</taxon>
        <taxon>Pseudomonadati</taxon>
        <taxon>Myxococcota</taxon>
        <taxon>Polyangia</taxon>
        <taxon>Polyangiales</taxon>
        <taxon>Polyangiaceae</taxon>
        <taxon>Polyangium</taxon>
    </lineage>
</organism>
<gene>
    <name evidence="8" type="ORF">QHF89_04370</name>
</gene>
<dbReference type="InterPro" id="IPR015414">
    <property type="entry name" value="TMEM64"/>
</dbReference>
<proteinExistence type="inferred from homology"/>
<dbReference type="Proteomes" id="UP001160301">
    <property type="component" value="Unassembled WGS sequence"/>
</dbReference>
<feature type="transmembrane region" description="Helical" evidence="6">
    <location>
        <begin position="58"/>
        <end position="83"/>
    </location>
</feature>
<dbReference type="PANTHER" id="PTHR12677">
    <property type="entry name" value="GOLGI APPARATUS MEMBRANE PROTEIN TVP38-RELATED"/>
    <property type="match status" value="1"/>
</dbReference>
<evidence type="ECO:0000313" key="8">
    <source>
        <dbReference type="EMBL" id="MDI1428710.1"/>
    </source>
</evidence>
<evidence type="ECO:0000256" key="3">
    <source>
        <dbReference type="ARBA" id="ARBA00022692"/>
    </source>
</evidence>
<evidence type="ECO:0000259" key="7">
    <source>
        <dbReference type="Pfam" id="PF09335"/>
    </source>
</evidence>
<feature type="transmembrane region" description="Helical" evidence="6">
    <location>
        <begin position="172"/>
        <end position="190"/>
    </location>
</feature>
<reference evidence="8 9" key="1">
    <citation type="submission" date="2023-04" db="EMBL/GenBank/DDBJ databases">
        <title>The genome sequence of Polyangium sorediatum DSM14670.</title>
        <authorList>
            <person name="Zhang X."/>
        </authorList>
    </citation>
    <scope>NUCLEOTIDE SEQUENCE [LARGE SCALE GENOMIC DNA]</scope>
    <source>
        <strain evidence="8 9">DSM 14670</strain>
    </source>
</reference>
<evidence type="ECO:0000313" key="9">
    <source>
        <dbReference type="Proteomes" id="UP001160301"/>
    </source>
</evidence>
<dbReference type="PANTHER" id="PTHR12677:SF59">
    <property type="entry name" value="GOLGI APPARATUS MEMBRANE PROTEIN TVP38-RELATED"/>
    <property type="match status" value="1"/>
</dbReference>
<evidence type="ECO:0000256" key="6">
    <source>
        <dbReference type="RuleBase" id="RU366058"/>
    </source>
</evidence>
<keyword evidence="4 6" id="KW-1133">Transmembrane helix</keyword>
<comment type="caution">
    <text evidence="8">The sequence shown here is derived from an EMBL/GenBank/DDBJ whole genome shotgun (WGS) entry which is preliminary data.</text>
</comment>
<evidence type="ECO:0000256" key="5">
    <source>
        <dbReference type="ARBA" id="ARBA00023136"/>
    </source>
</evidence>
<feature type="domain" description="VTT" evidence="7">
    <location>
        <begin position="76"/>
        <end position="191"/>
    </location>
</feature>
<feature type="transmembrane region" description="Helical" evidence="6">
    <location>
        <begin position="95"/>
        <end position="117"/>
    </location>
</feature>
<feature type="transmembrane region" description="Helical" evidence="6">
    <location>
        <begin position="140"/>
        <end position="160"/>
    </location>
</feature>
<dbReference type="Pfam" id="PF09335">
    <property type="entry name" value="VTT_dom"/>
    <property type="match status" value="1"/>
</dbReference>
<evidence type="ECO:0000256" key="4">
    <source>
        <dbReference type="ARBA" id="ARBA00022989"/>
    </source>
</evidence>
<keyword evidence="9" id="KW-1185">Reference proteome</keyword>
<evidence type="ECO:0000256" key="2">
    <source>
        <dbReference type="ARBA" id="ARBA00022475"/>
    </source>
</evidence>
<protein>
    <recommendedName>
        <fullName evidence="6">TVP38/TMEM64 family membrane protein</fullName>
    </recommendedName>
</protein>
<name>A0ABT6NK67_9BACT</name>
<evidence type="ECO:0000256" key="1">
    <source>
        <dbReference type="ARBA" id="ARBA00004651"/>
    </source>
</evidence>
<comment type="subcellular location">
    <subcellularLocation>
        <location evidence="1 6">Cell membrane</location>
        <topology evidence="1 6">Multi-pass membrane protein</topology>
    </subcellularLocation>
</comment>
<dbReference type="EMBL" id="JARZHI010000003">
    <property type="protein sequence ID" value="MDI1428710.1"/>
    <property type="molecule type" value="Genomic_DNA"/>
</dbReference>
<keyword evidence="3 6" id="KW-0812">Transmembrane</keyword>